<accession>A0A084VY78</accession>
<evidence type="ECO:0000313" key="10">
    <source>
        <dbReference type="EnsemblMetazoa" id="ASIC010779-PA"/>
    </source>
</evidence>
<dbReference type="PANTHER" id="PTHR12316">
    <property type="entry name" value="NINJURIN-RELATED"/>
    <property type="match status" value="1"/>
</dbReference>
<dbReference type="GO" id="GO:0007155">
    <property type="term" value="P:cell adhesion"/>
    <property type="evidence" value="ECO:0007669"/>
    <property type="project" value="UniProtKB-KW"/>
</dbReference>
<dbReference type="VEuPathDB" id="VectorBase:ASIS005852"/>
<keyword evidence="5 8" id="KW-1133">Transmembrane helix</keyword>
<keyword evidence="6 8" id="KW-0472">Membrane</keyword>
<dbReference type="GO" id="GO:0042246">
    <property type="term" value="P:tissue regeneration"/>
    <property type="evidence" value="ECO:0007669"/>
    <property type="project" value="InterPro"/>
</dbReference>
<evidence type="ECO:0000256" key="2">
    <source>
        <dbReference type="ARBA" id="ARBA00008141"/>
    </source>
</evidence>
<evidence type="ECO:0000256" key="8">
    <source>
        <dbReference type="SAM" id="Phobius"/>
    </source>
</evidence>
<dbReference type="Pfam" id="PF04923">
    <property type="entry name" value="Ninjurin"/>
    <property type="match status" value="2"/>
</dbReference>
<dbReference type="GO" id="GO:0016020">
    <property type="term" value="C:membrane"/>
    <property type="evidence" value="ECO:0007669"/>
    <property type="project" value="UniProtKB-SubCell"/>
</dbReference>
<comment type="subcellular location">
    <subcellularLocation>
        <location evidence="1">Membrane</location>
        <topology evidence="1">Multi-pass membrane protein</topology>
    </subcellularLocation>
</comment>
<keyword evidence="3 8" id="KW-0812">Transmembrane</keyword>
<dbReference type="Proteomes" id="UP000030765">
    <property type="component" value="Unassembled WGS sequence"/>
</dbReference>
<reference evidence="9 11" key="1">
    <citation type="journal article" date="2014" name="BMC Genomics">
        <title>Genome sequence of Anopheles sinensis provides insight into genetics basis of mosquito competence for malaria parasites.</title>
        <authorList>
            <person name="Zhou D."/>
            <person name="Zhang D."/>
            <person name="Ding G."/>
            <person name="Shi L."/>
            <person name="Hou Q."/>
            <person name="Ye Y."/>
            <person name="Xu Y."/>
            <person name="Zhou H."/>
            <person name="Xiong C."/>
            <person name="Li S."/>
            <person name="Yu J."/>
            <person name="Hong S."/>
            <person name="Yu X."/>
            <person name="Zou P."/>
            <person name="Chen C."/>
            <person name="Chang X."/>
            <person name="Wang W."/>
            <person name="Lv Y."/>
            <person name="Sun Y."/>
            <person name="Ma L."/>
            <person name="Shen B."/>
            <person name="Zhu C."/>
        </authorList>
    </citation>
    <scope>NUCLEOTIDE SEQUENCE [LARGE SCALE GENOMIC DNA]</scope>
</reference>
<evidence type="ECO:0000313" key="11">
    <source>
        <dbReference type="Proteomes" id="UP000030765"/>
    </source>
</evidence>
<evidence type="ECO:0000256" key="3">
    <source>
        <dbReference type="ARBA" id="ARBA00022692"/>
    </source>
</evidence>
<evidence type="ECO:0000256" key="6">
    <source>
        <dbReference type="ARBA" id="ARBA00023136"/>
    </source>
</evidence>
<dbReference type="AlphaFoldDB" id="A0A084VY78"/>
<feature type="region of interest" description="Disordered" evidence="7">
    <location>
        <begin position="60"/>
        <end position="79"/>
    </location>
</feature>
<dbReference type="VEuPathDB" id="VectorBase:ASIC010779"/>
<feature type="transmembrane region" description="Helical" evidence="8">
    <location>
        <begin position="284"/>
        <end position="305"/>
    </location>
</feature>
<comment type="similarity">
    <text evidence="2">Belongs to the ninjurin family.</text>
</comment>
<evidence type="ECO:0000256" key="5">
    <source>
        <dbReference type="ARBA" id="ARBA00022989"/>
    </source>
</evidence>
<gene>
    <name evidence="9" type="ORF">ZHAS_00010779</name>
</gene>
<proteinExistence type="inferred from homology"/>
<dbReference type="VEuPathDB" id="VectorBase:ASIS016313"/>
<dbReference type="InterPro" id="IPR007007">
    <property type="entry name" value="Ninjurin"/>
</dbReference>
<feature type="transmembrane region" description="Helical" evidence="8">
    <location>
        <begin position="325"/>
        <end position="343"/>
    </location>
</feature>
<protein>
    <submittedName>
        <fullName evidence="9">AGAP009231-PA-like protein</fullName>
    </submittedName>
</protein>
<keyword evidence="4" id="KW-0130">Cell adhesion</keyword>
<feature type="transmembrane region" description="Helical" evidence="8">
    <location>
        <begin position="118"/>
        <end position="143"/>
    </location>
</feature>
<dbReference type="EMBL" id="KE525231">
    <property type="protein sequence ID" value="KFB42922.1"/>
    <property type="molecule type" value="Genomic_DNA"/>
</dbReference>
<name>A0A084VY78_ANOSI</name>
<evidence type="ECO:0000256" key="1">
    <source>
        <dbReference type="ARBA" id="ARBA00004141"/>
    </source>
</evidence>
<dbReference type="OrthoDB" id="7724811at2759"/>
<keyword evidence="11" id="KW-1185">Reference proteome</keyword>
<evidence type="ECO:0000256" key="7">
    <source>
        <dbReference type="SAM" id="MobiDB-lite"/>
    </source>
</evidence>
<dbReference type="PANTHER" id="PTHR12316:SF1">
    <property type="entry name" value="NINJURIN-B"/>
    <property type="match status" value="1"/>
</dbReference>
<dbReference type="EMBL" id="ATLV01018325">
    <property type="status" value="NOT_ANNOTATED_CDS"/>
    <property type="molecule type" value="Genomic_DNA"/>
</dbReference>
<dbReference type="EnsemblMetazoa" id="ASIC010779-RA">
    <property type="protein sequence ID" value="ASIC010779-PA"/>
    <property type="gene ID" value="ASIC010779"/>
</dbReference>
<evidence type="ECO:0000313" key="9">
    <source>
        <dbReference type="EMBL" id="KFB42922.1"/>
    </source>
</evidence>
<reference evidence="10" key="2">
    <citation type="submission" date="2020-05" db="UniProtKB">
        <authorList>
            <consortium name="EnsemblMetazoa"/>
        </authorList>
    </citation>
    <scope>IDENTIFICATION</scope>
</reference>
<evidence type="ECO:0000256" key="4">
    <source>
        <dbReference type="ARBA" id="ARBA00022889"/>
    </source>
</evidence>
<organism evidence="9">
    <name type="scientific">Anopheles sinensis</name>
    <name type="common">Mosquito</name>
    <dbReference type="NCBI Taxonomy" id="74873"/>
    <lineage>
        <taxon>Eukaryota</taxon>
        <taxon>Metazoa</taxon>
        <taxon>Ecdysozoa</taxon>
        <taxon>Arthropoda</taxon>
        <taxon>Hexapoda</taxon>
        <taxon>Insecta</taxon>
        <taxon>Pterygota</taxon>
        <taxon>Neoptera</taxon>
        <taxon>Endopterygota</taxon>
        <taxon>Diptera</taxon>
        <taxon>Nematocera</taxon>
        <taxon>Culicoidea</taxon>
        <taxon>Culicidae</taxon>
        <taxon>Anophelinae</taxon>
        <taxon>Anopheles</taxon>
    </lineage>
</organism>
<sequence length="365" mass="39638">MTQNNRPNSSSSKSEQLPLGNNVDDAFIEMQPIEGVIAGAPDSDFLERIEEEPLKMGHVQDLSSSVSEVDGKHRSRSNQTHTYDIHKGIAESAMDISLLTANANQLRLLVTYNESSSTYVACIALVISSLVLQVLVASAVIIVKLYHDGLRKGSGCGQFIPLIGSHPVGSKTCGHCRNTTATTIPTMTSPTVYRVKQSDSAVPVSHLGGIVPTGNEMPRNGSDDSTTYDSAESEYYLALSNNGYDCFRSMVEIALSVSFLAANSNLLRLLVSFKETETFIASEALVTVSIVLQILVAICIITITVTVVDDQVNDPTRYVKMKACAVTGAILISLVNLLIPFIINVEHSRIDFREIYRTYGEQNLS</sequence>